<sequence>MCQLLYSPTTLPLHSAPFPPPLSQLPRSPPILPPSLNSPFSDQKVLVPTRANSIINRLEKTRTISSPDELPAAKRSIPGQSARREETGEAEKKKKEEEKIMRERREEKEREGEGVWGVDAGEGRSNEEGFDDDDFM</sequence>
<organism evidence="2 3">
    <name type="scientific">Lepraria finkii</name>
    <dbReference type="NCBI Taxonomy" id="1340010"/>
    <lineage>
        <taxon>Eukaryota</taxon>
        <taxon>Fungi</taxon>
        <taxon>Dikarya</taxon>
        <taxon>Ascomycota</taxon>
        <taxon>Pezizomycotina</taxon>
        <taxon>Lecanoromycetes</taxon>
        <taxon>OSLEUM clade</taxon>
        <taxon>Lecanoromycetidae</taxon>
        <taxon>Lecanorales</taxon>
        <taxon>Lecanorineae</taxon>
        <taxon>Stereocaulaceae</taxon>
        <taxon>Lepraria</taxon>
    </lineage>
</organism>
<feature type="region of interest" description="Disordered" evidence="1">
    <location>
        <begin position="58"/>
        <end position="136"/>
    </location>
</feature>
<evidence type="ECO:0000256" key="1">
    <source>
        <dbReference type="SAM" id="MobiDB-lite"/>
    </source>
</evidence>
<reference evidence="2 3" key="1">
    <citation type="submission" date="2024-09" db="EMBL/GenBank/DDBJ databases">
        <title>Rethinking Asexuality: The Enigmatic Case of Functional Sexual Genes in Lepraria (Stereocaulaceae).</title>
        <authorList>
            <person name="Doellman M."/>
            <person name="Sun Y."/>
            <person name="Barcenas-Pena A."/>
            <person name="Lumbsch H.T."/>
            <person name="Grewe F."/>
        </authorList>
    </citation>
    <scope>NUCLEOTIDE SEQUENCE [LARGE SCALE GENOMIC DNA]</scope>
    <source>
        <strain evidence="2 3">Grewe 0041</strain>
    </source>
</reference>
<gene>
    <name evidence="2" type="ORF">ABVK25_008013</name>
</gene>
<name>A0ABR4B125_9LECA</name>
<feature type="compositionally biased region" description="Basic and acidic residues" evidence="1">
    <location>
        <begin position="82"/>
        <end position="113"/>
    </location>
</feature>
<evidence type="ECO:0000313" key="3">
    <source>
        <dbReference type="Proteomes" id="UP001590951"/>
    </source>
</evidence>
<comment type="caution">
    <text evidence="2">The sequence shown here is derived from an EMBL/GenBank/DDBJ whole genome shotgun (WGS) entry which is preliminary data.</text>
</comment>
<protein>
    <submittedName>
        <fullName evidence="2">Uncharacterized protein</fullName>
    </submittedName>
</protein>
<dbReference type="Proteomes" id="UP001590951">
    <property type="component" value="Unassembled WGS sequence"/>
</dbReference>
<evidence type="ECO:0000313" key="2">
    <source>
        <dbReference type="EMBL" id="KAL2051599.1"/>
    </source>
</evidence>
<feature type="compositionally biased region" description="Pro residues" evidence="1">
    <location>
        <begin position="17"/>
        <end position="33"/>
    </location>
</feature>
<feature type="compositionally biased region" description="Polar residues" evidence="1">
    <location>
        <begin position="1"/>
        <end position="12"/>
    </location>
</feature>
<proteinExistence type="predicted"/>
<feature type="region of interest" description="Disordered" evidence="1">
    <location>
        <begin position="1"/>
        <end position="44"/>
    </location>
</feature>
<dbReference type="EMBL" id="JBHFEH010000033">
    <property type="protein sequence ID" value="KAL2051599.1"/>
    <property type="molecule type" value="Genomic_DNA"/>
</dbReference>
<accession>A0ABR4B125</accession>
<keyword evidence="3" id="KW-1185">Reference proteome</keyword>